<sequence>MSASFHQLSEEYGLGLAKAAQLKAALELGKRLSMLQQDQKYQIRSADDVANLVRMELMFLEHEETNSPQRSTSP</sequence>
<gene>
    <name evidence="1" type="ORF">KSB_22420</name>
</gene>
<organism evidence="1 2">
    <name type="scientific">Ktedonobacter robiniae</name>
    <dbReference type="NCBI Taxonomy" id="2778365"/>
    <lineage>
        <taxon>Bacteria</taxon>
        <taxon>Bacillati</taxon>
        <taxon>Chloroflexota</taxon>
        <taxon>Ktedonobacteria</taxon>
        <taxon>Ktedonobacterales</taxon>
        <taxon>Ktedonobacteraceae</taxon>
        <taxon>Ktedonobacter</taxon>
    </lineage>
</organism>
<reference evidence="1 2" key="1">
    <citation type="journal article" date="2021" name="Int. J. Syst. Evol. Microbiol.">
        <title>Reticulibacter mediterranei gen. nov., sp. nov., within the new family Reticulibacteraceae fam. nov., and Ktedonospora formicarum gen. nov., sp. nov., Ktedonobacter robiniae sp. nov., Dictyobacter formicarum sp. nov. and Dictyobacter arantiisoli sp. nov., belonging to the class Ktedonobacteria.</title>
        <authorList>
            <person name="Yabe S."/>
            <person name="Zheng Y."/>
            <person name="Wang C.M."/>
            <person name="Sakai Y."/>
            <person name="Abe K."/>
            <person name="Yokota A."/>
            <person name="Donadio S."/>
            <person name="Cavaletti L."/>
            <person name="Monciardini P."/>
        </authorList>
    </citation>
    <scope>NUCLEOTIDE SEQUENCE [LARGE SCALE GENOMIC DNA]</scope>
    <source>
        <strain evidence="1 2">SOSP1-30</strain>
    </source>
</reference>
<name>A0ABQ3UM56_9CHLR</name>
<comment type="caution">
    <text evidence="1">The sequence shown here is derived from an EMBL/GenBank/DDBJ whole genome shotgun (WGS) entry which is preliminary data.</text>
</comment>
<dbReference type="Proteomes" id="UP000654345">
    <property type="component" value="Unassembled WGS sequence"/>
</dbReference>
<evidence type="ECO:0000313" key="1">
    <source>
        <dbReference type="EMBL" id="GHO53767.1"/>
    </source>
</evidence>
<accession>A0ABQ3UM56</accession>
<proteinExistence type="predicted"/>
<dbReference type="EMBL" id="BNJG01000001">
    <property type="protein sequence ID" value="GHO53767.1"/>
    <property type="molecule type" value="Genomic_DNA"/>
</dbReference>
<dbReference type="RefSeq" id="WP_201370550.1">
    <property type="nucleotide sequence ID" value="NZ_BNJG01000001.1"/>
</dbReference>
<evidence type="ECO:0000313" key="2">
    <source>
        <dbReference type="Proteomes" id="UP000654345"/>
    </source>
</evidence>
<protein>
    <submittedName>
        <fullName evidence="1">Uncharacterized protein</fullName>
    </submittedName>
</protein>
<keyword evidence="2" id="KW-1185">Reference proteome</keyword>